<evidence type="ECO:0000256" key="1">
    <source>
        <dbReference type="ARBA" id="ARBA00001913"/>
    </source>
</evidence>
<dbReference type="EMBL" id="AGCU01063119">
    <property type="status" value="NOT_ANNOTATED_CDS"/>
    <property type="molecule type" value="Genomic_DNA"/>
</dbReference>
<dbReference type="InterPro" id="IPR036258">
    <property type="entry name" value="Apyrase_sf"/>
</dbReference>
<name>K7FIK4_PELSI</name>
<sequence>CLHRSATGRPAPGNAHTWRLGPPPGARYNDTYPLSPPQRSAEGVRYRIAVIADLDTGSKGPQEHTWFSYASGDRVTVEWDRADSVLESHLAEKGRGMELSELVVFNGRLYAVDDRTGVVYLIEGTKVVPWVILSDGDGTVGKGKLTRRLAGQASRLFVGGLGKEWTTTTGEVMNENPEWVKVVGSKGDVAHENWVSNYNALRTAAGIRPPGYLIHESAAWSERLQRWFFLPRRASHERYDEKADEHRGTNLLLRATPDFSNIAVSHVGAAVPTHGFSSFKFVPDTDDQVIVALKSEEDDGKVATYIMAFTLDGRVLLPETRIGATKYEGIEFI</sequence>
<dbReference type="InterPro" id="IPR009283">
    <property type="entry name" value="Apyrase"/>
</dbReference>
<evidence type="ECO:0000313" key="13">
    <source>
        <dbReference type="Proteomes" id="UP000007267"/>
    </source>
</evidence>
<feature type="binding site" evidence="10">
    <location>
        <position position="100"/>
    </location>
    <ligand>
        <name>Ca(2+)</name>
        <dbReference type="ChEBI" id="CHEBI:29108"/>
    </ligand>
</feature>
<dbReference type="GeneTree" id="ENSGT00390000012872"/>
<reference evidence="12" key="4">
    <citation type="submission" date="2025-09" db="UniProtKB">
        <authorList>
            <consortium name="Ensembl"/>
        </authorList>
    </citation>
    <scope>IDENTIFICATION</scope>
</reference>
<dbReference type="eggNOG" id="KOG4494">
    <property type="taxonomic scope" value="Eukaryota"/>
</dbReference>
<reference evidence="13" key="2">
    <citation type="journal article" date="2013" name="Nat. Genet.">
        <title>The draft genomes of soft-shell turtle and green sea turtle yield insights into the development and evolution of the turtle-specific body plan.</title>
        <authorList>
            <person name="Wang Z."/>
            <person name="Pascual-Anaya J."/>
            <person name="Zadissa A."/>
            <person name="Li W."/>
            <person name="Niimura Y."/>
            <person name="Huang Z."/>
            <person name="Li C."/>
            <person name="White S."/>
            <person name="Xiong Z."/>
            <person name="Fang D."/>
            <person name="Wang B."/>
            <person name="Ming Y."/>
            <person name="Chen Y."/>
            <person name="Zheng Y."/>
            <person name="Kuraku S."/>
            <person name="Pignatelli M."/>
            <person name="Herrero J."/>
            <person name="Beal K."/>
            <person name="Nozawa M."/>
            <person name="Li Q."/>
            <person name="Wang J."/>
            <person name="Zhang H."/>
            <person name="Yu L."/>
            <person name="Shigenobu S."/>
            <person name="Wang J."/>
            <person name="Liu J."/>
            <person name="Flicek P."/>
            <person name="Searle S."/>
            <person name="Wang J."/>
            <person name="Kuratani S."/>
            <person name="Yin Y."/>
            <person name="Aken B."/>
            <person name="Zhang G."/>
            <person name="Irie N."/>
        </authorList>
    </citation>
    <scope>NUCLEOTIDE SEQUENCE [LARGE SCALE GENOMIC DNA]</scope>
    <source>
        <strain evidence="13">Daiwa-1</strain>
    </source>
</reference>
<dbReference type="PANTHER" id="PTHR13023">
    <property type="entry name" value="APYRASE"/>
    <property type="match status" value="1"/>
</dbReference>
<dbReference type="GO" id="GO:0004382">
    <property type="term" value="F:GDP phosphatase activity"/>
    <property type="evidence" value="ECO:0007669"/>
    <property type="project" value="Ensembl"/>
</dbReference>
<keyword evidence="13" id="KW-1185">Reference proteome</keyword>
<evidence type="ECO:0000256" key="4">
    <source>
        <dbReference type="ARBA" id="ARBA00022837"/>
    </source>
</evidence>
<reference evidence="13" key="1">
    <citation type="submission" date="2011-10" db="EMBL/GenBank/DDBJ databases">
        <authorList>
            <consortium name="Soft-shell Turtle Genome Consortium"/>
        </authorList>
    </citation>
    <scope>NUCLEOTIDE SEQUENCE [LARGE SCALE GENOMIC DNA]</scope>
    <source>
        <strain evidence="13">Daiwa-1</strain>
    </source>
</reference>
<accession>K7FIK4</accession>
<dbReference type="GO" id="GO:0045134">
    <property type="term" value="F:UDP phosphatase activity"/>
    <property type="evidence" value="ECO:0007669"/>
    <property type="project" value="TreeGrafter"/>
</dbReference>
<evidence type="ECO:0000256" key="10">
    <source>
        <dbReference type="PIRSR" id="PIRSR609283-1"/>
    </source>
</evidence>
<evidence type="ECO:0000256" key="6">
    <source>
        <dbReference type="ARBA" id="ARBA00038863"/>
    </source>
</evidence>
<evidence type="ECO:0000313" key="12">
    <source>
        <dbReference type="Ensembl" id="ENSPSIP00000007864.1"/>
    </source>
</evidence>
<dbReference type="GO" id="GO:0030166">
    <property type="term" value="P:proteoglycan biosynthetic process"/>
    <property type="evidence" value="ECO:0007669"/>
    <property type="project" value="Ensembl"/>
</dbReference>
<dbReference type="GO" id="GO:0043262">
    <property type="term" value="F:ADP phosphatase activity"/>
    <property type="evidence" value="ECO:0007669"/>
    <property type="project" value="Ensembl"/>
</dbReference>
<feature type="region of interest" description="Disordered" evidence="11">
    <location>
        <begin position="1"/>
        <end position="26"/>
    </location>
</feature>
<feature type="binding site" evidence="10">
    <location>
        <position position="328"/>
    </location>
    <ligand>
        <name>Ca(2+)</name>
        <dbReference type="ChEBI" id="CHEBI:29108"/>
    </ligand>
</feature>
<dbReference type="HOGENOM" id="CLU_047493_0_0_1"/>
<comment type="catalytic activity">
    <reaction evidence="7">
        <text>a ribonucleoside 5'-diphosphate + H2O = a ribonucleoside 5'-phosphate + phosphate + H(+)</text>
        <dbReference type="Rhea" id="RHEA:36799"/>
        <dbReference type="ChEBI" id="CHEBI:15377"/>
        <dbReference type="ChEBI" id="CHEBI:15378"/>
        <dbReference type="ChEBI" id="CHEBI:43474"/>
        <dbReference type="ChEBI" id="CHEBI:57930"/>
        <dbReference type="ChEBI" id="CHEBI:58043"/>
        <dbReference type="EC" id="3.6.1.6"/>
    </reaction>
</comment>
<keyword evidence="2 10" id="KW-0479">Metal-binding</keyword>
<dbReference type="GO" id="GO:0042803">
    <property type="term" value="F:protein homodimerization activity"/>
    <property type="evidence" value="ECO:0007669"/>
    <property type="project" value="Ensembl"/>
</dbReference>
<comment type="similarity">
    <text evidence="5">Belongs to the apyrase family.</text>
</comment>
<dbReference type="STRING" id="13735.ENSPSIP00000007864"/>
<dbReference type="AlphaFoldDB" id="K7FIK4"/>
<dbReference type="EC" id="3.6.1.6" evidence="6"/>
<dbReference type="Proteomes" id="UP000007267">
    <property type="component" value="Unassembled WGS sequence"/>
</dbReference>
<dbReference type="Ensembl" id="ENSPSIT00000007905.1">
    <property type="protein sequence ID" value="ENSPSIP00000007864.1"/>
    <property type="gene ID" value="ENSPSIG00000007223.1"/>
</dbReference>
<evidence type="ECO:0000256" key="7">
    <source>
        <dbReference type="ARBA" id="ARBA00052933"/>
    </source>
</evidence>
<evidence type="ECO:0000256" key="9">
    <source>
        <dbReference type="ARBA" id="ARBA00077367"/>
    </source>
</evidence>
<feature type="binding site" evidence="10">
    <location>
        <position position="101"/>
    </location>
    <ligand>
        <name>Ca(2+)</name>
        <dbReference type="ChEBI" id="CHEBI:29108"/>
    </ligand>
</feature>
<evidence type="ECO:0000256" key="2">
    <source>
        <dbReference type="ARBA" id="ARBA00022723"/>
    </source>
</evidence>
<dbReference type="GO" id="GO:0016020">
    <property type="term" value="C:membrane"/>
    <property type="evidence" value="ECO:0007669"/>
    <property type="project" value="Ensembl"/>
</dbReference>
<keyword evidence="4 10" id="KW-0106">Calcium</keyword>
<dbReference type="GO" id="GO:0005509">
    <property type="term" value="F:calcium ion binding"/>
    <property type="evidence" value="ECO:0007669"/>
    <property type="project" value="Ensembl"/>
</dbReference>
<dbReference type="FunFam" id="2.120.10.100:FF:000001">
    <property type="entry name" value="Soluble calcium-activated nucleotidase 1"/>
    <property type="match status" value="1"/>
</dbReference>
<evidence type="ECO:0000256" key="11">
    <source>
        <dbReference type="SAM" id="MobiDB-lite"/>
    </source>
</evidence>
<protein>
    <recommendedName>
        <fullName evidence="8">Soluble calcium-activated nucleotidase 1</fullName>
        <ecNumber evidence="6">3.6.1.6</ecNumber>
    </recommendedName>
    <alternativeName>
        <fullName evidence="9">Apyrase homolog</fullName>
    </alternativeName>
</protein>
<dbReference type="EMBL" id="AGCU01063120">
    <property type="status" value="NOT_ANNOTATED_CDS"/>
    <property type="molecule type" value="Genomic_DNA"/>
</dbReference>
<comment type="cofactor">
    <cofactor evidence="1 10">
        <name>Ca(2+)</name>
        <dbReference type="ChEBI" id="CHEBI:29108"/>
    </cofactor>
</comment>
<dbReference type="SUPFAM" id="SSF101887">
    <property type="entry name" value="Apyrase"/>
    <property type="match status" value="1"/>
</dbReference>
<feature type="binding site" evidence="10">
    <location>
        <position position="216"/>
    </location>
    <ligand>
        <name>Ca(2+)</name>
        <dbReference type="ChEBI" id="CHEBI:29108"/>
    </ligand>
</feature>
<dbReference type="OMA" id="RDEHMGC"/>
<keyword evidence="3" id="KW-0378">Hydrolase</keyword>
<proteinExistence type="inferred from homology"/>
<gene>
    <name evidence="12" type="primary">CANT1</name>
</gene>
<evidence type="ECO:0000256" key="5">
    <source>
        <dbReference type="ARBA" id="ARBA00025738"/>
    </source>
</evidence>
<organism evidence="12 13">
    <name type="scientific">Pelodiscus sinensis</name>
    <name type="common">Chinese softshell turtle</name>
    <name type="synonym">Trionyx sinensis</name>
    <dbReference type="NCBI Taxonomy" id="13735"/>
    <lineage>
        <taxon>Eukaryota</taxon>
        <taxon>Metazoa</taxon>
        <taxon>Chordata</taxon>
        <taxon>Craniata</taxon>
        <taxon>Vertebrata</taxon>
        <taxon>Euteleostomi</taxon>
        <taxon>Archelosauria</taxon>
        <taxon>Testudinata</taxon>
        <taxon>Testudines</taxon>
        <taxon>Cryptodira</taxon>
        <taxon>Trionychia</taxon>
        <taxon>Trionychidae</taxon>
        <taxon>Pelodiscus</taxon>
    </lineage>
</organism>
<dbReference type="Pfam" id="PF06079">
    <property type="entry name" value="Apyrase"/>
    <property type="match status" value="1"/>
</dbReference>
<evidence type="ECO:0000256" key="3">
    <source>
        <dbReference type="ARBA" id="ARBA00022801"/>
    </source>
</evidence>
<feature type="binding site" evidence="10">
    <location>
        <position position="277"/>
    </location>
    <ligand>
        <name>Ca(2+)</name>
        <dbReference type="ChEBI" id="CHEBI:29108"/>
    </ligand>
</feature>
<dbReference type="Gene3D" id="2.120.10.100">
    <property type="entry name" value="Apyrase"/>
    <property type="match status" value="1"/>
</dbReference>
<evidence type="ECO:0000256" key="8">
    <source>
        <dbReference type="ARBA" id="ARBA00069980"/>
    </source>
</evidence>
<dbReference type="PANTHER" id="PTHR13023:SF3">
    <property type="entry name" value="SOLUBLE CALCIUM-ACTIVATED NUCLEOTIDASE 1"/>
    <property type="match status" value="1"/>
</dbReference>
<reference evidence="12" key="3">
    <citation type="submission" date="2025-08" db="UniProtKB">
        <authorList>
            <consortium name="Ensembl"/>
        </authorList>
    </citation>
    <scope>IDENTIFICATION</scope>
</reference>
<dbReference type="GO" id="GO:0005794">
    <property type="term" value="C:Golgi apparatus"/>
    <property type="evidence" value="ECO:0007669"/>
    <property type="project" value="Ensembl"/>
</dbReference>